<dbReference type="CDD" id="cd18989">
    <property type="entry name" value="LGIC_ECD_cation"/>
    <property type="match status" value="1"/>
</dbReference>
<feature type="domain" description="Neurotransmitter-gated ion-channel ligand-binding" evidence="3">
    <location>
        <begin position="49"/>
        <end position="247"/>
    </location>
</feature>
<accession>A0A1B6CA04</accession>
<name>A0A1B6CA04_9HEMI</name>
<dbReference type="InterPro" id="IPR036734">
    <property type="entry name" value="Neur_chan_lig-bd_sf"/>
</dbReference>
<keyword evidence="2" id="KW-0732">Signal</keyword>
<feature type="non-terminal residue" evidence="4">
    <location>
        <position position="337"/>
    </location>
</feature>
<feature type="transmembrane region" description="Helical" evidence="1">
    <location>
        <begin position="279"/>
        <end position="298"/>
    </location>
</feature>
<feature type="chain" id="PRO_5008580240" description="Neurotransmitter-gated ion-channel ligand-binding domain-containing protein" evidence="2">
    <location>
        <begin position="24"/>
        <end position="337"/>
    </location>
</feature>
<feature type="transmembrane region" description="Helical" evidence="1">
    <location>
        <begin position="250"/>
        <end position="272"/>
    </location>
</feature>
<dbReference type="PANTHER" id="PTHR18945">
    <property type="entry name" value="NEUROTRANSMITTER GATED ION CHANNEL"/>
    <property type="match status" value="1"/>
</dbReference>
<feature type="signal peptide" evidence="2">
    <location>
        <begin position="1"/>
        <end position="23"/>
    </location>
</feature>
<dbReference type="EMBL" id="GEDC01027129">
    <property type="protein sequence ID" value="JAS10169.1"/>
    <property type="molecule type" value="Transcribed_RNA"/>
</dbReference>
<dbReference type="InterPro" id="IPR006202">
    <property type="entry name" value="Neur_chan_lig-bd"/>
</dbReference>
<dbReference type="InterPro" id="IPR006201">
    <property type="entry name" value="Neur_channel"/>
</dbReference>
<dbReference type="SUPFAM" id="SSF63712">
    <property type="entry name" value="Nicotinic receptor ligand binding domain-like"/>
    <property type="match status" value="1"/>
</dbReference>
<dbReference type="Gene3D" id="2.70.170.10">
    <property type="entry name" value="Neurotransmitter-gated ion-channel ligand-binding domain"/>
    <property type="match status" value="1"/>
</dbReference>
<dbReference type="GO" id="GO:0016020">
    <property type="term" value="C:membrane"/>
    <property type="evidence" value="ECO:0007669"/>
    <property type="project" value="InterPro"/>
</dbReference>
<feature type="transmembrane region" description="Helical" evidence="1">
    <location>
        <begin position="318"/>
        <end position="336"/>
    </location>
</feature>
<dbReference type="GO" id="GO:0004888">
    <property type="term" value="F:transmembrane signaling receptor activity"/>
    <property type="evidence" value="ECO:0007669"/>
    <property type="project" value="InterPro"/>
</dbReference>
<dbReference type="GO" id="GO:0005230">
    <property type="term" value="F:extracellular ligand-gated monoatomic ion channel activity"/>
    <property type="evidence" value="ECO:0007669"/>
    <property type="project" value="InterPro"/>
</dbReference>
<evidence type="ECO:0000256" key="1">
    <source>
        <dbReference type="SAM" id="Phobius"/>
    </source>
</evidence>
<keyword evidence="1" id="KW-0472">Membrane</keyword>
<dbReference type="AlphaFoldDB" id="A0A1B6CA04"/>
<dbReference type="Pfam" id="PF02931">
    <property type="entry name" value="Neur_chan_LBD"/>
    <property type="match status" value="1"/>
</dbReference>
<proteinExistence type="predicted"/>
<sequence>MDTLFLSLLIFYCAFLFVTFALSHKEERDSKGFKCDNETTKTAEICLKKILMKDYNSNVRPVYHSSSQITVQVGFVPLRIAYVTNEKTMYLDCWIEKNWKDEFLTWDPKDYEGLDEITLTGTWLPDLRAAPSKKGVGNGGYIGDSKVSVTANGNVSLAKKTWYQVDCEGDLVRWPRDSYNCSLVLQSQSYKGHELNVVILKIEKENRRFQESNNWHLVLSNSARVVTETIGKYFIVSIEYNFILTRKSTLINNTIIFSAVVLSLVQLVFLILDKESSTRLILTGMVCLAIFMVLNFGIGIPSSDGENIPLIVSYYKHTMLTSLAALLWTTTARYMCA</sequence>
<evidence type="ECO:0000259" key="3">
    <source>
        <dbReference type="Pfam" id="PF02931"/>
    </source>
</evidence>
<protein>
    <recommendedName>
        <fullName evidence="3">Neurotransmitter-gated ion-channel ligand-binding domain-containing protein</fullName>
    </recommendedName>
</protein>
<gene>
    <name evidence="4" type="ORF">g.15405</name>
</gene>
<evidence type="ECO:0000313" key="4">
    <source>
        <dbReference type="EMBL" id="JAS10169.1"/>
    </source>
</evidence>
<evidence type="ECO:0000256" key="2">
    <source>
        <dbReference type="SAM" id="SignalP"/>
    </source>
</evidence>
<organism evidence="4">
    <name type="scientific">Clastoptera arizonana</name>
    <name type="common">Arizona spittle bug</name>
    <dbReference type="NCBI Taxonomy" id="38151"/>
    <lineage>
        <taxon>Eukaryota</taxon>
        <taxon>Metazoa</taxon>
        <taxon>Ecdysozoa</taxon>
        <taxon>Arthropoda</taxon>
        <taxon>Hexapoda</taxon>
        <taxon>Insecta</taxon>
        <taxon>Pterygota</taxon>
        <taxon>Neoptera</taxon>
        <taxon>Paraneoptera</taxon>
        <taxon>Hemiptera</taxon>
        <taxon>Auchenorrhyncha</taxon>
        <taxon>Cercopoidea</taxon>
        <taxon>Clastopteridae</taxon>
        <taxon>Clastoptera</taxon>
    </lineage>
</organism>
<keyword evidence="1" id="KW-0812">Transmembrane</keyword>
<keyword evidence="1" id="KW-1133">Transmembrane helix</keyword>
<reference evidence="4" key="1">
    <citation type="submission" date="2015-12" db="EMBL/GenBank/DDBJ databases">
        <title>De novo transcriptome assembly of four potential Pierce s Disease insect vectors from Arizona vineyards.</title>
        <authorList>
            <person name="Tassone E.E."/>
        </authorList>
    </citation>
    <scope>NUCLEOTIDE SEQUENCE</scope>
</reference>